<keyword evidence="2" id="KW-1185">Reference proteome</keyword>
<proteinExistence type="predicted"/>
<accession>A0AC60PFA9</accession>
<evidence type="ECO:0000313" key="2">
    <source>
        <dbReference type="Proteomes" id="UP000805193"/>
    </source>
</evidence>
<reference evidence="1 2" key="1">
    <citation type="journal article" date="2020" name="Cell">
        <title>Large-Scale Comparative Analyses of Tick Genomes Elucidate Their Genetic Diversity and Vector Capacities.</title>
        <authorList>
            <consortium name="Tick Genome and Microbiome Consortium (TIGMIC)"/>
            <person name="Jia N."/>
            <person name="Wang J."/>
            <person name="Shi W."/>
            <person name="Du L."/>
            <person name="Sun Y."/>
            <person name="Zhan W."/>
            <person name="Jiang J.F."/>
            <person name="Wang Q."/>
            <person name="Zhang B."/>
            <person name="Ji P."/>
            <person name="Bell-Sakyi L."/>
            <person name="Cui X.M."/>
            <person name="Yuan T.T."/>
            <person name="Jiang B.G."/>
            <person name="Yang W.F."/>
            <person name="Lam T.T."/>
            <person name="Chang Q.C."/>
            <person name="Ding S.J."/>
            <person name="Wang X.J."/>
            <person name="Zhu J.G."/>
            <person name="Ruan X.D."/>
            <person name="Zhao L."/>
            <person name="Wei J.T."/>
            <person name="Ye R.Z."/>
            <person name="Que T.C."/>
            <person name="Du C.H."/>
            <person name="Zhou Y.H."/>
            <person name="Cheng J.X."/>
            <person name="Dai P.F."/>
            <person name="Guo W.B."/>
            <person name="Han X.H."/>
            <person name="Huang E.J."/>
            <person name="Li L.F."/>
            <person name="Wei W."/>
            <person name="Gao Y.C."/>
            <person name="Liu J.Z."/>
            <person name="Shao H.Z."/>
            <person name="Wang X."/>
            <person name="Wang C.C."/>
            <person name="Yang T.C."/>
            <person name="Huo Q.B."/>
            <person name="Li W."/>
            <person name="Chen H.Y."/>
            <person name="Chen S.E."/>
            <person name="Zhou L.G."/>
            <person name="Ni X.B."/>
            <person name="Tian J.H."/>
            <person name="Sheng Y."/>
            <person name="Liu T."/>
            <person name="Pan Y.S."/>
            <person name="Xia L.Y."/>
            <person name="Li J."/>
            <person name="Zhao F."/>
            <person name="Cao W.C."/>
        </authorList>
    </citation>
    <scope>NUCLEOTIDE SEQUENCE [LARGE SCALE GENOMIC DNA]</scope>
    <source>
        <strain evidence="1">Iper-2018</strain>
    </source>
</reference>
<comment type="caution">
    <text evidence="1">The sequence shown here is derived from an EMBL/GenBank/DDBJ whole genome shotgun (WGS) entry which is preliminary data.</text>
</comment>
<organism evidence="1 2">
    <name type="scientific">Ixodes persulcatus</name>
    <name type="common">Taiga tick</name>
    <dbReference type="NCBI Taxonomy" id="34615"/>
    <lineage>
        <taxon>Eukaryota</taxon>
        <taxon>Metazoa</taxon>
        <taxon>Ecdysozoa</taxon>
        <taxon>Arthropoda</taxon>
        <taxon>Chelicerata</taxon>
        <taxon>Arachnida</taxon>
        <taxon>Acari</taxon>
        <taxon>Parasitiformes</taxon>
        <taxon>Ixodida</taxon>
        <taxon>Ixodoidea</taxon>
        <taxon>Ixodidae</taxon>
        <taxon>Ixodinae</taxon>
        <taxon>Ixodes</taxon>
    </lineage>
</organism>
<dbReference type="EMBL" id="JABSTQ010010698">
    <property type="protein sequence ID" value="KAG0418810.1"/>
    <property type="molecule type" value="Genomic_DNA"/>
</dbReference>
<gene>
    <name evidence="1" type="ORF">HPB47_004575</name>
</gene>
<evidence type="ECO:0000313" key="1">
    <source>
        <dbReference type="EMBL" id="KAG0418810.1"/>
    </source>
</evidence>
<dbReference type="Proteomes" id="UP000805193">
    <property type="component" value="Unassembled WGS sequence"/>
</dbReference>
<sequence length="347" mass="40060">MVPGLTFANAVVCVPGELREFLERQQRAVGRQALGCHGNVANEAVQGDLGWSSFEAREATSKISYDARLRNMDRNRWAKKLFVHTHMTGTRTRWQKRLYQLEKKYGFFAEPLEVVTGERLKSKVRSRVREREVFQWFEAAQAKPTLLVYSKNKQLIAAETLLYDNSLGSRLLFEARAGALRTLVYRERFDTKVVSTMCRPCREEPETVEHLVLYCECLLPAPQVDRRLHSEVMLAYALGFKTTADSDNLYMGGADDPPQDRHDISTMQCLARYKGKSRIIIIIIIKSRNRNCMELYGRVRKINREREKFAVLHIDGATEKEKIEGDTIWPLIWLSFPHLSILHPGRD</sequence>
<name>A0AC60PFA9_IXOPE</name>
<protein>
    <submittedName>
        <fullName evidence="1">Uncharacterized protein</fullName>
    </submittedName>
</protein>